<evidence type="ECO:0000256" key="4">
    <source>
        <dbReference type="ARBA" id="ARBA00022490"/>
    </source>
</evidence>
<evidence type="ECO:0000256" key="7">
    <source>
        <dbReference type="SAM" id="MobiDB-lite"/>
    </source>
</evidence>
<dbReference type="PROSITE" id="PS50250">
    <property type="entry name" value="PCI"/>
    <property type="match status" value="1"/>
</dbReference>
<keyword evidence="10" id="KW-1185">Reference proteome</keyword>
<evidence type="ECO:0000256" key="3">
    <source>
        <dbReference type="ARBA" id="ARBA00008793"/>
    </source>
</evidence>
<dbReference type="Pfam" id="PF10602">
    <property type="entry name" value="RPN7"/>
    <property type="match status" value="1"/>
</dbReference>
<dbReference type="InterPro" id="IPR036390">
    <property type="entry name" value="WH_DNA-bd_sf"/>
</dbReference>
<dbReference type="GO" id="GO:0008180">
    <property type="term" value="C:COP9 signalosome"/>
    <property type="evidence" value="ECO:0007669"/>
    <property type="project" value="UniProtKB-KW"/>
</dbReference>
<keyword evidence="4" id="KW-0963">Cytoplasm</keyword>
<sequence length="508" mass="57869">MESVSAMSENNNPSSSKFSTGKKSSKYEGPYQVDVSETGFDLETITLSYTGLLRIFRLLYVAEHCPALRSDALLASLHYLKETSATNIYKQVLEEIKKQNIELPADFDESWLERTQRGYVQKLEKLDTDLRNFRTNSIKDSIRRGNEDLGDHYLGAGDFHSAVRCYVSSRDYCVSPRHVITMCMNVIKASFFMQNWANVLSYVTKAEQALESLETTMKSPVTPSVTTSSSLPADLSEAEIASRLKVYAGIAELATGRYKLAARHFLAVSFDHCANKFQDLISPQTLIRYVCLCSLATLERAEVHRLIIMSSNMKQYLELEPSIRDIILDFYQTSYSSVLTNMSRQEPIFALDQYLARHLPTLYDEIRHRIIITYFLPYKNADMNAMAMKLNTTVNVLEDELVHLIRLEKIKARIDSKNKILYVADTDQRWHAYQHALSVTKRSEKITGALLLRSAIMKANLVVRDESASTAGRPPKMKGKSRGHLVPGYSSNMMMMMDDNEFYEDETM</sequence>
<dbReference type="Pfam" id="PF01399">
    <property type="entry name" value="PCI"/>
    <property type="match status" value="1"/>
</dbReference>
<feature type="compositionally biased region" description="Polar residues" evidence="7">
    <location>
        <begin position="1"/>
        <end position="13"/>
    </location>
</feature>
<proteinExistence type="inferred from homology"/>
<evidence type="ECO:0000256" key="1">
    <source>
        <dbReference type="ARBA" id="ARBA00004123"/>
    </source>
</evidence>
<comment type="subcellular location">
    <subcellularLocation>
        <location evidence="2">Cytoplasm</location>
    </subcellularLocation>
    <subcellularLocation>
        <location evidence="1">Nucleus</location>
    </subcellularLocation>
</comment>
<evidence type="ECO:0000313" key="9">
    <source>
        <dbReference type="EMBL" id="CAF1274884.1"/>
    </source>
</evidence>
<dbReference type="Proteomes" id="UP000663828">
    <property type="component" value="Unassembled WGS sequence"/>
</dbReference>
<dbReference type="InterPro" id="IPR045135">
    <property type="entry name" value="Rpn7_N"/>
</dbReference>
<protein>
    <recommendedName>
        <fullName evidence="8">PCI domain-containing protein</fullName>
    </recommendedName>
</protein>
<feature type="region of interest" description="Disordered" evidence="7">
    <location>
        <begin position="1"/>
        <end position="26"/>
    </location>
</feature>
<dbReference type="PANTHER" id="PTHR14145">
    <property type="entry name" value="26S PROTESOME SUBUNIT 6"/>
    <property type="match status" value="1"/>
</dbReference>
<organism evidence="9 10">
    <name type="scientific">Adineta ricciae</name>
    <name type="common">Rotifer</name>
    <dbReference type="NCBI Taxonomy" id="249248"/>
    <lineage>
        <taxon>Eukaryota</taxon>
        <taxon>Metazoa</taxon>
        <taxon>Spiralia</taxon>
        <taxon>Gnathifera</taxon>
        <taxon>Rotifera</taxon>
        <taxon>Eurotatoria</taxon>
        <taxon>Bdelloidea</taxon>
        <taxon>Adinetida</taxon>
        <taxon>Adinetidae</taxon>
        <taxon>Adineta</taxon>
    </lineage>
</organism>
<evidence type="ECO:0000256" key="5">
    <source>
        <dbReference type="ARBA" id="ARBA00022790"/>
    </source>
</evidence>
<comment type="similarity">
    <text evidence="3">Belongs to the CSN1 family.</text>
</comment>
<dbReference type="SMART" id="SM00088">
    <property type="entry name" value="PINT"/>
    <property type="match status" value="1"/>
</dbReference>
<evidence type="ECO:0000313" key="10">
    <source>
        <dbReference type="Proteomes" id="UP000663828"/>
    </source>
</evidence>
<keyword evidence="6" id="KW-0539">Nucleus</keyword>
<feature type="domain" description="PCI" evidence="8">
    <location>
        <begin position="257"/>
        <end position="428"/>
    </location>
</feature>
<keyword evidence="5" id="KW-0736">Signalosome</keyword>
<dbReference type="GO" id="GO:0005737">
    <property type="term" value="C:cytoplasm"/>
    <property type="evidence" value="ECO:0007669"/>
    <property type="project" value="UniProtKB-SubCell"/>
</dbReference>
<gene>
    <name evidence="9" type="ORF">XAT740_LOCUS27499</name>
</gene>
<dbReference type="Gene3D" id="1.25.40.570">
    <property type="match status" value="1"/>
</dbReference>
<name>A0A815BVX1_ADIRI</name>
<dbReference type="InterPro" id="IPR000717">
    <property type="entry name" value="PCI_dom"/>
</dbReference>
<accession>A0A815BVX1</accession>
<dbReference type="AlphaFoldDB" id="A0A815BVX1"/>
<dbReference type="EMBL" id="CAJNOR010002299">
    <property type="protein sequence ID" value="CAF1274884.1"/>
    <property type="molecule type" value="Genomic_DNA"/>
</dbReference>
<reference evidence="9" key="1">
    <citation type="submission" date="2021-02" db="EMBL/GenBank/DDBJ databases">
        <authorList>
            <person name="Nowell W R."/>
        </authorList>
    </citation>
    <scope>NUCLEOTIDE SEQUENCE</scope>
</reference>
<evidence type="ECO:0000256" key="6">
    <source>
        <dbReference type="ARBA" id="ARBA00023242"/>
    </source>
</evidence>
<evidence type="ECO:0000259" key="8">
    <source>
        <dbReference type="PROSITE" id="PS50250"/>
    </source>
</evidence>
<evidence type="ECO:0000256" key="2">
    <source>
        <dbReference type="ARBA" id="ARBA00004496"/>
    </source>
</evidence>
<dbReference type="PANTHER" id="PTHR14145:SF2">
    <property type="entry name" value="COP9 SIGNALOSOME COMPLEX SUBUNIT 1"/>
    <property type="match status" value="1"/>
</dbReference>
<comment type="caution">
    <text evidence="9">The sequence shown here is derived from an EMBL/GenBank/DDBJ whole genome shotgun (WGS) entry which is preliminary data.</text>
</comment>
<dbReference type="SUPFAM" id="SSF46785">
    <property type="entry name" value="Winged helix' DNA-binding domain"/>
    <property type="match status" value="1"/>
</dbReference>
<dbReference type="InterPro" id="IPR019585">
    <property type="entry name" value="Rpn7/CSN1"/>
</dbReference>